<sequence>MKSTSPHSIFHFTRTMEGSSLTADVKTLAALFPPEEGHLLIRGVLDIGVVKKIMRRTWTIVMLVLVIWSAYKLIWGGLGLTNMACLTSFRGGWEKNGVNHMYSSPSKSANVLASKEHAVKVQALHHR</sequence>
<feature type="transmembrane region" description="Helical" evidence="1">
    <location>
        <begin position="60"/>
        <end position="80"/>
    </location>
</feature>
<dbReference type="EMBL" id="MU151364">
    <property type="protein sequence ID" value="KAF9444579.1"/>
    <property type="molecule type" value="Genomic_DNA"/>
</dbReference>
<evidence type="ECO:0000313" key="3">
    <source>
        <dbReference type="Proteomes" id="UP000807342"/>
    </source>
</evidence>
<keyword evidence="1" id="KW-0812">Transmembrane</keyword>
<organism evidence="2 3">
    <name type="scientific">Macrolepiota fuliginosa MF-IS2</name>
    <dbReference type="NCBI Taxonomy" id="1400762"/>
    <lineage>
        <taxon>Eukaryota</taxon>
        <taxon>Fungi</taxon>
        <taxon>Dikarya</taxon>
        <taxon>Basidiomycota</taxon>
        <taxon>Agaricomycotina</taxon>
        <taxon>Agaricomycetes</taxon>
        <taxon>Agaricomycetidae</taxon>
        <taxon>Agaricales</taxon>
        <taxon>Agaricineae</taxon>
        <taxon>Agaricaceae</taxon>
        <taxon>Macrolepiota</taxon>
    </lineage>
</organism>
<keyword evidence="3" id="KW-1185">Reference proteome</keyword>
<gene>
    <name evidence="2" type="ORF">P691DRAFT_836487</name>
</gene>
<comment type="caution">
    <text evidence="2">The sequence shown here is derived from an EMBL/GenBank/DDBJ whole genome shotgun (WGS) entry which is preliminary data.</text>
</comment>
<accession>A0A9P6C0G4</accession>
<reference evidence="2" key="1">
    <citation type="submission" date="2020-11" db="EMBL/GenBank/DDBJ databases">
        <authorList>
            <consortium name="DOE Joint Genome Institute"/>
            <person name="Ahrendt S."/>
            <person name="Riley R."/>
            <person name="Andreopoulos W."/>
            <person name="Labutti K."/>
            <person name="Pangilinan J."/>
            <person name="Ruiz-Duenas F.J."/>
            <person name="Barrasa J.M."/>
            <person name="Sanchez-Garcia M."/>
            <person name="Camarero S."/>
            <person name="Miyauchi S."/>
            <person name="Serrano A."/>
            <person name="Linde D."/>
            <person name="Babiker R."/>
            <person name="Drula E."/>
            <person name="Ayuso-Fernandez I."/>
            <person name="Pacheco R."/>
            <person name="Padilla G."/>
            <person name="Ferreira P."/>
            <person name="Barriuso J."/>
            <person name="Kellner H."/>
            <person name="Castanera R."/>
            <person name="Alfaro M."/>
            <person name="Ramirez L."/>
            <person name="Pisabarro A.G."/>
            <person name="Kuo A."/>
            <person name="Tritt A."/>
            <person name="Lipzen A."/>
            <person name="He G."/>
            <person name="Yan M."/>
            <person name="Ng V."/>
            <person name="Cullen D."/>
            <person name="Martin F."/>
            <person name="Rosso M.-N."/>
            <person name="Henrissat B."/>
            <person name="Hibbett D."/>
            <person name="Martinez A.T."/>
            <person name="Grigoriev I.V."/>
        </authorList>
    </citation>
    <scope>NUCLEOTIDE SEQUENCE</scope>
    <source>
        <strain evidence="2">MF-IS2</strain>
    </source>
</reference>
<dbReference type="Proteomes" id="UP000807342">
    <property type="component" value="Unassembled WGS sequence"/>
</dbReference>
<proteinExistence type="predicted"/>
<keyword evidence="1" id="KW-0472">Membrane</keyword>
<dbReference type="OrthoDB" id="58529at2759"/>
<dbReference type="AlphaFoldDB" id="A0A9P6C0G4"/>
<evidence type="ECO:0000313" key="2">
    <source>
        <dbReference type="EMBL" id="KAF9444579.1"/>
    </source>
</evidence>
<evidence type="ECO:0000256" key="1">
    <source>
        <dbReference type="SAM" id="Phobius"/>
    </source>
</evidence>
<name>A0A9P6C0G4_9AGAR</name>
<keyword evidence="1" id="KW-1133">Transmembrane helix</keyword>
<protein>
    <submittedName>
        <fullName evidence="2">Uncharacterized protein</fullName>
    </submittedName>
</protein>